<feature type="domain" description="Inhibitor I9" evidence="15">
    <location>
        <begin position="35"/>
        <end position="115"/>
    </location>
</feature>
<dbReference type="GO" id="GO:0005576">
    <property type="term" value="C:extracellular region"/>
    <property type="evidence" value="ECO:0007669"/>
    <property type="project" value="UniProtKB-SubCell"/>
</dbReference>
<evidence type="ECO:0000256" key="13">
    <source>
        <dbReference type="SAM" id="SignalP"/>
    </source>
</evidence>
<keyword evidence="6 13" id="KW-0732">Signal</keyword>
<dbReference type="InterPro" id="IPR036852">
    <property type="entry name" value="Peptidase_S8/S53_dom_sf"/>
</dbReference>
<evidence type="ECO:0000256" key="9">
    <source>
        <dbReference type="ARBA" id="ARBA00023026"/>
    </source>
</evidence>
<dbReference type="CDD" id="cd04077">
    <property type="entry name" value="Peptidases_S8_PCSK9_ProteinaseK_like"/>
    <property type="match status" value="1"/>
</dbReference>
<comment type="subcellular location">
    <subcellularLocation>
        <location evidence="2">Secreted</location>
    </subcellularLocation>
</comment>
<dbReference type="PROSITE" id="PS00138">
    <property type="entry name" value="SUBTILASE_SER"/>
    <property type="match status" value="1"/>
</dbReference>
<keyword evidence="9" id="KW-0843">Virulence</keyword>
<feature type="signal peptide" evidence="13">
    <location>
        <begin position="1"/>
        <end position="19"/>
    </location>
</feature>
<dbReference type="SUPFAM" id="SSF52743">
    <property type="entry name" value="Subtilisin-like"/>
    <property type="match status" value="1"/>
</dbReference>
<dbReference type="Pfam" id="PF05922">
    <property type="entry name" value="Inhibitor_I9"/>
    <property type="match status" value="1"/>
</dbReference>
<keyword evidence="4" id="KW-0964">Secreted</keyword>
<keyword evidence="10" id="KW-0865">Zymogen</keyword>
<evidence type="ECO:0000256" key="6">
    <source>
        <dbReference type="ARBA" id="ARBA00022729"/>
    </source>
</evidence>
<evidence type="ECO:0000256" key="7">
    <source>
        <dbReference type="ARBA" id="ARBA00022801"/>
    </source>
</evidence>
<keyword evidence="5 12" id="KW-0645">Protease</keyword>
<evidence type="ECO:0000259" key="14">
    <source>
        <dbReference type="Pfam" id="PF00082"/>
    </source>
</evidence>
<keyword evidence="7 12" id="KW-0378">Hydrolase</keyword>
<evidence type="ECO:0000313" key="16">
    <source>
        <dbReference type="EMBL" id="WEW60154.1"/>
    </source>
</evidence>
<dbReference type="Pfam" id="PF00082">
    <property type="entry name" value="Peptidase_S8"/>
    <property type="match status" value="1"/>
</dbReference>
<evidence type="ECO:0000256" key="3">
    <source>
        <dbReference type="ARBA" id="ARBA00011073"/>
    </source>
</evidence>
<evidence type="ECO:0000256" key="11">
    <source>
        <dbReference type="ARBA" id="ARBA00023180"/>
    </source>
</evidence>
<dbReference type="InterPro" id="IPR050131">
    <property type="entry name" value="Peptidase_S8_subtilisin-like"/>
</dbReference>
<evidence type="ECO:0000256" key="5">
    <source>
        <dbReference type="ARBA" id="ARBA00022670"/>
    </source>
</evidence>
<evidence type="ECO:0000256" key="10">
    <source>
        <dbReference type="ARBA" id="ARBA00023145"/>
    </source>
</evidence>
<proteinExistence type="inferred from homology"/>
<organism evidence="16 17">
    <name type="scientific">Emydomyces testavorans</name>
    <dbReference type="NCBI Taxonomy" id="2070801"/>
    <lineage>
        <taxon>Eukaryota</taxon>
        <taxon>Fungi</taxon>
        <taxon>Dikarya</taxon>
        <taxon>Ascomycota</taxon>
        <taxon>Pezizomycotina</taxon>
        <taxon>Eurotiomycetes</taxon>
        <taxon>Eurotiomycetidae</taxon>
        <taxon>Onygenales</taxon>
        <taxon>Nannizziopsiaceae</taxon>
        <taxon>Emydomyces</taxon>
    </lineage>
</organism>
<dbReference type="PANTHER" id="PTHR43806">
    <property type="entry name" value="PEPTIDASE S8"/>
    <property type="match status" value="1"/>
</dbReference>
<dbReference type="Gene3D" id="3.40.50.200">
    <property type="entry name" value="Peptidase S8/S53 domain"/>
    <property type="match status" value="1"/>
</dbReference>
<evidence type="ECO:0000256" key="2">
    <source>
        <dbReference type="ARBA" id="ARBA00004613"/>
    </source>
</evidence>
<dbReference type="InterPro" id="IPR010259">
    <property type="entry name" value="S8pro/Inhibitor_I9"/>
</dbReference>
<gene>
    <name evidence="16" type="primary">SUB4</name>
    <name evidence="16" type="ORF">PRK78_005639</name>
</gene>
<dbReference type="AlphaFoldDB" id="A0AAF0DKX1"/>
<evidence type="ECO:0000256" key="12">
    <source>
        <dbReference type="PROSITE-ProRule" id="PRU01240"/>
    </source>
</evidence>
<evidence type="ECO:0000256" key="8">
    <source>
        <dbReference type="ARBA" id="ARBA00022825"/>
    </source>
</evidence>
<dbReference type="PANTHER" id="PTHR43806:SF11">
    <property type="entry name" value="CEREVISIN-RELATED"/>
    <property type="match status" value="1"/>
</dbReference>
<keyword evidence="8 12" id="KW-0720">Serine protease</keyword>
<dbReference type="InterPro" id="IPR037045">
    <property type="entry name" value="S8pro/Inhibitor_I9_sf"/>
</dbReference>
<feature type="chain" id="PRO_5042029546" evidence="13">
    <location>
        <begin position="20"/>
        <end position="398"/>
    </location>
</feature>
<dbReference type="Proteomes" id="UP001219355">
    <property type="component" value="Chromosome 3"/>
</dbReference>
<dbReference type="InterPro" id="IPR034193">
    <property type="entry name" value="PCSK9_ProteinaseK-like"/>
</dbReference>
<dbReference type="EMBL" id="CP120629">
    <property type="protein sequence ID" value="WEW60154.1"/>
    <property type="molecule type" value="Genomic_DNA"/>
</dbReference>
<dbReference type="FunFam" id="3.40.50.200:FF:000014">
    <property type="entry name" value="Proteinase K"/>
    <property type="match status" value="1"/>
</dbReference>
<protein>
    <submittedName>
        <fullName evidence="16">Secreted subtilisin-like serine protease sub4</fullName>
    </submittedName>
</protein>
<dbReference type="Gene3D" id="3.30.70.80">
    <property type="entry name" value="Peptidase S8 propeptide/proteinase inhibitor I9"/>
    <property type="match status" value="1"/>
</dbReference>
<dbReference type="InterPro" id="IPR015500">
    <property type="entry name" value="Peptidase_S8_subtilisin-rel"/>
</dbReference>
<accession>A0AAF0DKX1</accession>
<feature type="active site" description="Charge relay system" evidence="12">
    <location>
        <position position="344"/>
    </location>
</feature>
<keyword evidence="11" id="KW-0325">Glycoprotein</keyword>
<evidence type="ECO:0000256" key="4">
    <source>
        <dbReference type="ARBA" id="ARBA00022525"/>
    </source>
</evidence>
<dbReference type="GO" id="GO:0006508">
    <property type="term" value="P:proteolysis"/>
    <property type="evidence" value="ECO:0007669"/>
    <property type="project" value="UniProtKB-KW"/>
</dbReference>
<comment type="similarity">
    <text evidence="3 12">Belongs to the peptidase S8 family.</text>
</comment>
<name>A0AAF0DKX1_9EURO</name>
<evidence type="ECO:0000256" key="1">
    <source>
        <dbReference type="ARBA" id="ARBA00002101"/>
    </source>
</evidence>
<feature type="active site" description="Charge relay system" evidence="12">
    <location>
        <position position="158"/>
    </location>
</feature>
<feature type="domain" description="Peptidase S8/S53" evidence="14">
    <location>
        <begin position="149"/>
        <end position="364"/>
    </location>
</feature>
<dbReference type="InterPro" id="IPR023828">
    <property type="entry name" value="Peptidase_S8_Ser-AS"/>
</dbReference>
<reference evidence="16" key="1">
    <citation type="submission" date="2023-03" db="EMBL/GenBank/DDBJ databases">
        <title>Emydomyces testavorans Genome Sequence.</title>
        <authorList>
            <person name="Hoyer L."/>
        </authorList>
    </citation>
    <scope>NUCLEOTIDE SEQUENCE</scope>
    <source>
        <strain evidence="16">16-2883</strain>
    </source>
</reference>
<dbReference type="PROSITE" id="PS51892">
    <property type="entry name" value="SUBTILASE"/>
    <property type="match status" value="1"/>
</dbReference>
<dbReference type="PRINTS" id="PR00723">
    <property type="entry name" value="SUBTILISIN"/>
</dbReference>
<dbReference type="InterPro" id="IPR000209">
    <property type="entry name" value="Peptidase_S8/S53_dom"/>
</dbReference>
<comment type="function">
    <text evidence="1">Secreted subtilisin-like serine protease with keratinolytic activity that contributes to pathogenicity.</text>
</comment>
<dbReference type="GO" id="GO:0004252">
    <property type="term" value="F:serine-type endopeptidase activity"/>
    <property type="evidence" value="ECO:0007669"/>
    <property type="project" value="UniProtKB-UniRule"/>
</dbReference>
<evidence type="ECO:0000313" key="17">
    <source>
        <dbReference type="Proteomes" id="UP001219355"/>
    </source>
</evidence>
<dbReference type="SUPFAM" id="SSF54897">
    <property type="entry name" value="Protease propeptides/inhibitors"/>
    <property type="match status" value="1"/>
</dbReference>
<keyword evidence="17" id="KW-1185">Reference proteome</keyword>
<evidence type="ECO:0000259" key="15">
    <source>
        <dbReference type="Pfam" id="PF05922"/>
    </source>
</evidence>
<sequence>MVSLKVLSVVFAAVSAVDAAKVLEVSNKQDIIPDSYIVVMKDEIPMSELKAHVSWVTNTHNSGNARRDHNITGVKSTFSINSFRGYVGDFDGDTLDKILNNEKVKFVEPNRVMTIQGNVTARNATSWGLGRISSRQPGNKNYVYDKSAGKGIVIYGVDTGIDINHPDFGGRAVWGTNTVDRDNSDGNGHGTHTAGTFAGTQYGVAKLASIVAVKVLNARGQGSNSAIIEGINWAVNDAKTKGVLGRCAMNLSLGGAFSQAVNSAAEKAVSAGVFLAVAAGNDNQDASRYSPASAPNVCTVGASDIRDNKASFSNYGSVLDIFAPGAEIISDVPRGGTKQMSGTSMAAPHVAGLAAYFMAKDGIRANQACEHIKQKSNRVIKNAGSETTSQLAYNDSGK</sequence>
<feature type="active site" description="Charge relay system" evidence="12">
    <location>
        <position position="189"/>
    </location>
</feature>